<proteinExistence type="predicted"/>
<organism evidence="1 2">
    <name type="scientific">Paractinoplanes atraurantiacus</name>
    <dbReference type="NCBI Taxonomy" id="1036182"/>
    <lineage>
        <taxon>Bacteria</taxon>
        <taxon>Bacillati</taxon>
        <taxon>Actinomycetota</taxon>
        <taxon>Actinomycetes</taxon>
        <taxon>Micromonosporales</taxon>
        <taxon>Micromonosporaceae</taxon>
        <taxon>Paractinoplanes</taxon>
    </lineage>
</organism>
<accession>A0A285HDR5</accession>
<evidence type="ECO:0000313" key="2">
    <source>
        <dbReference type="Proteomes" id="UP000219612"/>
    </source>
</evidence>
<keyword evidence="2" id="KW-1185">Reference proteome</keyword>
<gene>
    <name evidence="1" type="ORF">SAMN05421748_104185</name>
</gene>
<evidence type="ECO:0008006" key="3">
    <source>
        <dbReference type="Google" id="ProtNLM"/>
    </source>
</evidence>
<reference evidence="1 2" key="1">
    <citation type="submission" date="2017-09" db="EMBL/GenBank/DDBJ databases">
        <authorList>
            <person name="Ehlers B."/>
            <person name="Leendertz F.H."/>
        </authorList>
    </citation>
    <scope>NUCLEOTIDE SEQUENCE [LARGE SCALE GENOMIC DNA]</scope>
    <source>
        <strain evidence="1 2">CGMCC 4.6857</strain>
    </source>
</reference>
<evidence type="ECO:0000313" key="1">
    <source>
        <dbReference type="EMBL" id="SNY33774.1"/>
    </source>
</evidence>
<name>A0A285HDR5_9ACTN</name>
<dbReference type="AlphaFoldDB" id="A0A285HDR5"/>
<dbReference type="RefSeq" id="WP_143234576.1">
    <property type="nucleotide sequence ID" value="NZ_OBDY01000004.1"/>
</dbReference>
<dbReference type="OrthoDB" id="7060651at2"/>
<dbReference type="EMBL" id="OBDY01000004">
    <property type="protein sequence ID" value="SNY33774.1"/>
    <property type="molecule type" value="Genomic_DNA"/>
</dbReference>
<sequence length="143" mass="16040">MTVVAQLDQSDWTEADYPRMDWHDSRVHAISLAGEPQVRLLLDLDYVVRREPGDGFWVAPATLVFDAPWGIGGGFGPLAEPLDIADIHRLPSPDQHPAPVWHIEGHNFAFEVRADGYRQTLRRPPLLVPVPALTWDERGGVTF</sequence>
<dbReference type="Proteomes" id="UP000219612">
    <property type="component" value="Unassembled WGS sequence"/>
</dbReference>
<protein>
    <recommendedName>
        <fullName evidence="3">Immunity protein 50</fullName>
    </recommendedName>
</protein>